<dbReference type="PANTHER" id="PTHR12826:SF15">
    <property type="entry name" value="RIBONUCLEASE Y"/>
    <property type="match status" value="1"/>
</dbReference>
<dbReference type="EC" id="3.1.-.-" evidence="5"/>
<keyword evidence="4 6" id="KW-0694">RNA-binding</keyword>
<feature type="coiled-coil region" evidence="7">
    <location>
        <begin position="110"/>
        <end position="152"/>
    </location>
</feature>
<keyword evidence="3" id="KW-0378">Hydrolase</keyword>
<dbReference type="PROSITE" id="PS50084">
    <property type="entry name" value="KH_TYPE_1"/>
    <property type="match status" value="1"/>
</dbReference>
<name>A0A2H0YT38_9BACT</name>
<accession>A0A2H0YT38</accession>
<dbReference type="GO" id="GO:0004521">
    <property type="term" value="F:RNA endonuclease activity"/>
    <property type="evidence" value="ECO:0007669"/>
    <property type="project" value="UniProtKB-UniRule"/>
</dbReference>
<dbReference type="EMBL" id="PEXV01000076">
    <property type="protein sequence ID" value="PIS41596.1"/>
    <property type="molecule type" value="Genomic_DNA"/>
</dbReference>
<feature type="non-terminal residue" evidence="10">
    <location>
        <position position="439"/>
    </location>
</feature>
<dbReference type="Pfam" id="PF00013">
    <property type="entry name" value="KH_1"/>
    <property type="match status" value="1"/>
</dbReference>
<evidence type="ECO:0000256" key="2">
    <source>
        <dbReference type="ARBA" id="ARBA00022759"/>
    </source>
</evidence>
<dbReference type="SUPFAM" id="SSF109604">
    <property type="entry name" value="HD-domain/PDEase-like"/>
    <property type="match status" value="1"/>
</dbReference>
<evidence type="ECO:0000313" key="11">
    <source>
        <dbReference type="Proteomes" id="UP000228711"/>
    </source>
</evidence>
<evidence type="ECO:0000256" key="8">
    <source>
        <dbReference type="SAM" id="Phobius"/>
    </source>
</evidence>
<keyword evidence="8" id="KW-0812">Transmembrane</keyword>
<dbReference type="InterPro" id="IPR003607">
    <property type="entry name" value="HD/PDEase_dom"/>
</dbReference>
<dbReference type="InterPro" id="IPR006675">
    <property type="entry name" value="HDIG_dom"/>
</dbReference>
<dbReference type="SMART" id="SM00471">
    <property type="entry name" value="HDc"/>
    <property type="match status" value="1"/>
</dbReference>
<evidence type="ECO:0000256" key="3">
    <source>
        <dbReference type="ARBA" id="ARBA00022801"/>
    </source>
</evidence>
<dbReference type="PROSITE" id="PS51831">
    <property type="entry name" value="HD"/>
    <property type="match status" value="1"/>
</dbReference>
<sequence>MLIENLLWLIIAAVGIPGGMVTGYYARKVWAARKIDSIESKLEIAIAETKTKQKEIMLEAQDKALKVVEDAKREEALRRQEIRHIQSRLEKRESIFDQKLLDLEKNQNRVAEKASHIDNIRKEIETIKEQQMAKLERIAELTRDEAKRVLLENTERRMKDEILQRIKRVEEDGQEQIEVKTKNLLALAMQRLASPVTAENSSSIVSIPSEDMKGRIIGKEGRNIKALESLTGVEIIIDETPDSIVISGFNAVRRQLAKRALEKLMSDGRIHPARIEESVNLARKELALEMRKAGEDAAFEVGVAGLDPKLLQILGRLKFRTSYGQNVLRHSIEVALIAGLLAEELKANVVECKKGGLLHDIGKAVDHEVQGTHMEIGYDILRRKFNMSEEIAYHTIAHHEDNMRTIEQAIVKTADAISGSRPGARKDTYEQYVQRLEEL</sequence>
<dbReference type="InterPro" id="IPR004087">
    <property type="entry name" value="KH_dom"/>
</dbReference>
<organism evidence="10 11">
    <name type="scientific">Candidatus Kerfeldbacteria bacterium CG08_land_8_20_14_0_20_42_7</name>
    <dbReference type="NCBI Taxonomy" id="2014245"/>
    <lineage>
        <taxon>Bacteria</taxon>
        <taxon>Candidatus Kerfeldiibacteriota</taxon>
    </lineage>
</organism>
<dbReference type="InterPro" id="IPR036612">
    <property type="entry name" value="KH_dom_type_1_sf"/>
</dbReference>
<dbReference type="InterPro" id="IPR004088">
    <property type="entry name" value="KH_dom_type_1"/>
</dbReference>
<dbReference type="Pfam" id="PF12072">
    <property type="entry name" value="RNase_Y_N"/>
    <property type="match status" value="1"/>
</dbReference>
<dbReference type="Pfam" id="PF01966">
    <property type="entry name" value="HD"/>
    <property type="match status" value="1"/>
</dbReference>
<dbReference type="GO" id="GO:0016787">
    <property type="term" value="F:hydrolase activity"/>
    <property type="evidence" value="ECO:0007669"/>
    <property type="project" value="UniProtKB-KW"/>
</dbReference>
<dbReference type="Gene3D" id="1.10.3210.10">
    <property type="entry name" value="Hypothetical protein af1432"/>
    <property type="match status" value="1"/>
</dbReference>
<evidence type="ECO:0000256" key="1">
    <source>
        <dbReference type="ARBA" id="ARBA00022722"/>
    </source>
</evidence>
<dbReference type="GO" id="GO:0003723">
    <property type="term" value="F:RNA binding"/>
    <property type="evidence" value="ECO:0007669"/>
    <property type="project" value="UniProtKB-UniRule"/>
</dbReference>
<evidence type="ECO:0000256" key="7">
    <source>
        <dbReference type="SAM" id="Coils"/>
    </source>
</evidence>
<evidence type="ECO:0000256" key="4">
    <source>
        <dbReference type="ARBA" id="ARBA00022884"/>
    </source>
</evidence>
<keyword evidence="8" id="KW-1133">Transmembrane helix</keyword>
<dbReference type="NCBIfam" id="TIGR03319">
    <property type="entry name" value="RNase_Y"/>
    <property type="match status" value="1"/>
</dbReference>
<dbReference type="CDD" id="cd22431">
    <property type="entry name" value="KH-I_RNaseY"/>
    <property type="match status" value="1"/>
</dbReference>
<feature type="domain" description="HD" evidence="9">
    <location>
        <begin position="327"/>
        <end position="420"/>
    </location>
</feature>
<keyword evidence="7" id="KW-0175">Coiled coil</keyword>
<dbReference type="Proteomes" id="UP000228711">
    <property type="component" value="Unassembled WGS sequence"/>
</dbReference>
<reference evidence="11" key="1">
    <citation type="submission" date="2017-09" db="EMBL/GenBank/DDBJ databases">
        <title>Depth-based differentiation of microbial function through sediment-hosted aquifers and enrichment of novel symbionts in the deep terrestrial subsurface.</title>
        <authorList>
            <person name="Probst A.J."/>
            <person name="Ladd B."/>
            <person name="Jarett J.K."/>
            <person name="Geller-Mcgrath D.E."/>
            <person name="Sieber C.M.K."/>
            <person name="Emerson J.B."/>
            <person name="Anantharaman K."/>
            <person name="Thomas B.C."/>
            <person name="Malmstrom R."/>
            <person name="Stieglmeier M."/>
            <person name="Klingl A."/>
            <person name="Woyke T."/>
            <person name="Ryan C.M."/>
            <person name="Banfield J.F."/>
        </authorList>
    </citation>
    <scope>NUCLEOTIDE SEQUENCE [LARGE SCALE GENOMIC DNA]</scope>
</reference>
<dbReference type="Gene3D" id="3.30.1370.10">
    <property type="entry name" value="K Homology domain, type 1"/>
    <property type="match status" value="1"/>
</dbReference>
<gene>
    <name evidence="10" type="primary">rny</name>
    <name evidence="10" type="ORF">COT25_02265</name>
</gene>
<evidence type="ECO:0000256" key="6">
    <source>
        <dbReference type="PROSITE-ProRule" id="PRU00117"/>
    </source>
</evidence>
<proteinExistence type="inferred from homology"/>
<dbReference type="NCBIfam" id="TIGR00277">
    <property type="entry name" value="HDIG"/>
    <property type="match status" value="1"/>
</dbReference>
<dbReference type="SUPFAM" id="SSF54791">
    <property type="entry name" value="Eukaryotic type KH-domain (KH-domain type I)"/>
    <property type="match status" value="1"/>
</dbReference>
<dbReference type="PANTHER" id="PTHR12826">
    <property type="entry name" value="RIBONUCLEASE Y"/>
    <property type="match status" value="1"/>
</dbReference>
<protein>
    <recommendedName>
        <fullName evidence="5">Ribonuclease Y</fullName>
        <ecNumber evidence="5">3.1.-.-</ecNumber>
    </recommendedName>
</protein>
<keyword evidence="8" id="KW-0472">Membrane</keyword>
<dbReference type="InterPro" id="IPR017705">
    <property type="entry name" value="Ribonuclease_Y"/>
</dbReference>
<keyword evidence="1" id="KW-0540">Nuclease</keyword>
<dbReference type="InterPro" id="IPR022711">
    <property type="entry name" value="RNase_Y_N"/>
</dbReference>
<dbReference type="HAMAP" id="MF_00335">
    <property type="entry name" value="RNase_Y"/>
    <property type="match status" value="1"/>
</dbReference>
<dbReference type="CDD" id="cd00077">
    <property type="entry name" value="HDc"/>
    <property type="match status" value="1"/>
</dbReference>
<dbReference type="AlphaFoldDB" id="A0A2H0YT38"/>
<evidence type="ECO:0000256" key="5">
    <source>
        <dbReference type="NCBIfam" id="TIGR03319"/>
    </source>
</evidence>
<comment type="caution">
    <text evidence="10">The sequence shown here is derived from an EMBL/GenBank/DDBJ whole genome shotgun (WGS) entry which is preliminary data.</text>
</comment>
<keyword evidence="2" id="KW-0255">Endonuclease</keyword>
<dbReference type="InterPro" id="IPR006674">
    <property type="entry name" value="HD_domain"/>
</dbReference>
<evidence type="ECO:0000259" key="9">
    <source>
        <dbReference type="PROSITE" id="PS51831"/>
    </source>
</evidence>
<feature type="transmembrane region" description="Helical" evidence="8">
    <location>
        <begin position="6"/>
        <end position="26"/>
    </location>
</feature>
<dbReference type="GO" id="GO:0006402">
    <property type="term" value="P:mRNA catabolic process"/>
    <property type="evidence" value="ECO:0007669"/>
    <property type="project" value="UniProtKB-UniRule"/>
</dbReference>
<dbReference type="GO" id="GO:0016020">
    <property type="term" value="C:membrane"/>
    <property type="evidence" value="ECO:0007669"/>
    <property type="project" value="InterPro"/>
</dbReference>
<evidence type="ECO:0000313" key="10">
    <source>
        <dbReference type="EMBL" id="PIS41596.1"/>
    </source>
</evidence>
<dbReference type="SMART" id="SM00322">
    <property type="entry name" value="KH"/>
    <property type="match status" value="1"/>
</dbReference>